<keyword evidence="7" id="KW-1185">Reference proteome</keyword>
<accession>A0A1X0B001</accession>
<comment type="caution">
    <text evidence="6">The sequence shown here is derived from an EMBL/GenBank/DDBJ whole genome shotgun (WGS) entry which is preliminary data.</text>
</comment>
<dbReference type="InterPro" id="IPR011075">
    <property type="entry name" value="TetR_C"/>
</dbReference>
<evidence type="ECO:0000313" key="7">
    <source>
        <dbReference type="Proteomes" id="UP000192448"/>
    </source>
</evidence>
<dbReference type="InterPro" id="IPR001647">
    <property type="entry name" value="HTH_TetR"/>
</dbReference>
<proteinExistence type="predicted"/>
<feature type="DNA-binding region" description="H-T-H motif" evidence="4">
    <location>
        <begin position="29"/>
        <end position="48"/>
    </location>
</feature>
<dbReference type="InterPro" id="IPR036271">
    <property type="entry name" value="Tet_transcr_reg_TetR-rel_C_sf"/>
</dbReference>
<dbReference type="GO" id="GO:0003677">
    <property type="term" value="F:DNA binding"/>
    <property type="evidence" value="ECO:0007669"/>
    <property type="project" value="UniProtKB-UniRule"/>
</dbReference>
<dbReference type="Proteomes" id="UP000192448">
    <property type="component" value="Unassembled WGS sequence"/>
</dbReference>
<keyword evidence="3" id="KW-0804">Transcription</keyword>
<dbReference type="Gene3D" id="1.10.357.10">
    <property type="entry name" value="Tetracycline Repressor, domain 2"/>
    <property type="match status" value="1"/>
</dbReference>
<evidence type="ECO:0000259" key="5">
    <source>
        <dbReference type="PROSITE" id="PS50977"/>
    </source>
</evidence>
<sequence>MARPREFNENDALAAARDQFWRDGYAGTSLDDLTRATGMGRGSLYATFEDKHTLFVRALESYCQGALARVITELRGDGVASALDGLVNHIRNDSRRGVADTRRRGCFMAKSAAEKAPQDTDVAKLVKKTFDAYRREVTAAIITAQRDGDLAETADPDALAALILATLRGLEAMRKLGAAPATLSAAADQLVAVLPITTRAA</sequence>
<reference evidence="6 7" key="1">
    <citation type="submission" date="2017-02" db="EMBL/GenBank/DDBJ databases">
        <title>The new phylogeny of genus Mycobacterium.</title>
        <authorList>
            <person name="Tortoli E."/>
            <person name="Trovato A."/>
            <person name="Cirillo D.M."/>
        </authorList>
    </citation>
    <scope>NUCLEOTIDE SEQUENCE [LARGE SCALE GENOMIC DNA]</scope>
    <source>
        <strain evidence="6 7">RW6</strain>
    </source>
</reference>
<dbReference type="Gene3D" id="1.10.10.60">
    <property type="entry name" value="Homeodomain-like"/>
    <property type="match status" value="1"/>
</dbReference>
<feature type="domain" description="HTH tetR-type" evidence="5">
    <location>
        <begin position="6"/>
        <end position="66"/>
    </location>
</feature>
<gene>
    <name evidence="6" type="ORF">BST13_14035</name>
</gene>
<dbReference type="InterPro" id="IPR009057">
    <property type="entry name" value="Homeodomain-like_sf"/>
</dbReference>
<dbReference type="SUPFAM" id="SSF48498">
    <property type="entry name" value="Tetracyclin repressor-like, C-terminal domain"/>
    <property type="match status" value="1"/>
</dbReference>
<evidence type="ECO:0000256" key="3">
    <source>
        <dbReference type="ARBA" id="ARBA00023163"/>
    </source>
</evidence>
<protein>
    <submittedName>
        <fullName evidence="6">TetR family transcriptional regulator</fullName>
    </submittedName>
</protein>
<keyword evidence="1" id="KW-0805">Transcription regulation</keyword>
<evidence type="ECO:0000313" key="6">
    <source>
        <dbReference type="EMBL" id="ORA35662.1"/>
    </source>
</evidence>
<dbReference type="SUPFAM" id="SSF46689">
    <property type="entry name" value="Homeodomain-like"/>
    <property type="match status" value="1"/>
</dbReference>
<dbReference type="PANTHER" id="PTHR47506:SF1">
    <property type="entry name" value="HTH-TYPE TRANSCRIPTIONAL REGULATOR YJDC"/>
    <property type="match status" value="1"/>
</dbReference>
<organism evidence="6 7">
    <name type="scientific">Mycobacterium aquaticum</name>
    <dbReference type="NCBI Taxonomy" id="1927124"/>
    <lineage>
        <taxon>Bacteria</taxon>
        <taxon>Bacillati</taxon>
        <taxon>Actinomycetota</taxon>
        <taxon>Actinomycetes</taxon>
        <taxon>Mycobacteriales</taxon>
        <taxon>Mycobacteriaceae</taxon>
        <taxon>Mycobacterium</taxon>
    </lineage>
</organism>
<dbReference type="AlphaFoldDB" id="A0A1X0B001"/>
<dbReference type="Pfam" id="PF16925">
    <property type="entry name" value="TetR_C_13"/>
    <property type="match status" value="1"/>
</dbReference>
<evidence type="ECO:0000256" key="4">
    <source>
        <dbReference type="PROSITE-ProRule" id="PRU00335"/>
    </source>
</evidence>
<evidence type="ECO:0000256" key="2">
    <source>
        <dbReference type="ARBA" id="ARBA00023125"/>
    </source>
</evidence>
<evidence type="ECO:0000256" key="1">
    <source>
        <dbReference type="ARBA" id="ARBA00023015"/>
    </source>
</evidence>
<dbReference type="Pfam" id="PF00440">
    <property type="entry name" value="TetR_N"/>
    <property type="match status" value="1"/>
</dbReference>
<dbReference type="PANTHER" id="PTHR47506">
    <property type="entry name" value="TRANSCRIPTIONAL REGULATORY PROTEIN"/>
    <property type="match status" value="1"/>
</dbReference>
<name>A0A1X0B001_9MYCO</name>
<dbReference type="OrthoDB" id="9805134at2"/>
<keyword evidence="2 4" id="KW-0238">DNA-binding</keyword>
<dbReference type="PROSITE" id="PS50977">
    <property type="entry name" value="HTH_TETR_2"/>
    <property type="match status" value="1"/>
</dbReference>
<dbReference type="EMBL" id="MVHF01000011">
    <property type="protein sequence ID" value="ORA35662.1"/>
    <property type="molecule type" value="Genomic_DNA"/>
</dbReference>
<dbReference type="RefSeq" id="WP_083164632.1">
    <property type="nucleotide sequence ID" value="NZ_MVHF01000011.1"/>
</dbReference>